<name>A0ABM9I5W5_9GAMM</name>
<organism evidence="1 2">
    <name type="scientific">Methylocaldum szegediense</name>
    <dbReference type="NCBI Taxonomy" id="73780"/>
    <lineage>
        <taxon>Bacteria</taxon>
        <taxon>Pseudomonadati</taxon>
        <taxon>Pseudomonadota</taxon>
        <taxon>Gammaproteobacteria</taxon>
        <taxon>Methylococcales</taxon>
        <taxon>Methylococcaceae</taxon>
        <taxon>Methylocaldum</taxon>
    </lineage>
</organism>
<protein>
    <submittedName>
        <fullName evidence="1">Uncharacterized protein</fullName>
    </submittedName>
</protein>
<gene>
    <name evidence="1" type="ORF">MSZNOR_3652</name>
</gene>
<evidence type="ECO:0000313" key="1">
    <source>
        <dbReference type="EMBL" id="CAI8911533.1"/>
    </source>
</evidence>
<evidence type="ECO:0000313" key="2">
    <source>
        <dbReference type="Proteomes" id="UP001162030"/>
    </source>
</evidence>
<keyword evidence="2" id="KW-1185">Reference proteome</keyword>
<dbReference type="Proteomes" id="UP001162030">
    <property type="component" value="Chromosome"/>
</dbReference>
<accession>A0ABM9I5W5</accession>
<dbReference type="EMBL" id="OX458333">
    <property type="protein sequence ID" value="CAI8911533.1"/>
    <property type="molecule type" value="Genomic_DNA"/>
</dbReference>
<proteinExistence type="predicted"/>
<reference evidence="1 2" key="1">
    <citation type="submission" date="2023-03" db="EMBL/GenBank/DDBJ databases">
        <authorList>
            <person name="Pearce D."/>
        </authorList>
    </citation>
    <scope>NUCLEOTIDE SEQUENCE [LARGE SCALE GENOMIC DNA]</scope>
    <source>
        <strain evidence="1">Msz</strain>
    </source>
</reference>
<sequence>MPQFENVSVLNKADVYVDGNGVSHTILF</sequence>